<accession>A0AAN9I4T4</accession>
<name>A0AAN9I4T4_CROPI</name>
<feature type="domain" description="SANTA" evidence="2">
    <location>
        <begin position="2"/>
        <end position="61"/>
    </location>
</feature>
<dbReference type="Pfam" id="PF09133">
    <property type="entry name" value="SANTA"/>
    <property type="match status" value="1"/>
</dbReference>
<reference evidence="3 4" key="1">
    <citation type="submission" date="2024-01" db="EMBL/GenBank/DDBJ databases">
        <title>The genomes of 5 underutilized Papilionoideae crops provide insights into root nodulation and disease resistanc.</title>
        <authorList>
            <person name="Yuan L."/>
        </authorList>
    </citation>
    <scope>NUCLEOTIDE SEQUENCE [LARGE SCALE GENOMIC DNA]</scope>
    <source>
        <strain evidence="3">ZHUSHIDOU_FW_LH</strain>
        <tissue evidence="3">Leaf</tissue>
    </source>
</reference>
<dbReference type="AlphaFoldDB" id="A0AAN9I4T4"/>
<evidence type="ECO:0000259" key="2">
    <source>
        <dbReference type="Pfam" id="PF09133"/>
    </source>
</evidence>
<gene>
    <name evidence="3" type="ORF">RIF29_20194</name>
</gene>
<proteinExistence type="predicted"/>
<dbReference type="EMBL" id="JAYWIO010000004">
    <property type="protein sequence ID" value="KAK7267518.1"/>
    <property type="molecule type" value="Genomic_DNA"/>
</dbReference>
<dbReference type="PANTHER" id="PTHR35311:SF1">
    <property type="entry name" value="PROTEIN EMBRYO DEFECTIVE 1674"/>
    <property type="match status" value="1"/>
</dbReference>
<feature type="compositionally biased region" description="Polar residues" evidence="1">
    <location>
        <begin position="409"/>
        <end position="445"/>
    </location>
</feature>
<evidence type="ECO:0000313" key="4">
    <source>
        <dbReference type="Proteomes" id="UP001372338"/>
    </source>
</evidence>
<dbReference type="InterPro" id="IPR015216">
    <property type="entry name" value="SANTA"/>
</dbReference>
<sequence length="553" mass="60810">MRVFVSAPVTKRHDLFSLETADGVYIMIRGFINKERTLENGFPDEVFNHFLFGFPTNWEKYDVNCFEESVTRNDSSCAVPDKVPGIDGEILCDGVEKPTPTTTLVSPKDALGDHEMPFREGVEETTPTTTLASPKDALGDHEMPFHEGELNASKEIAGVNVVNASGGNRRITRSHNIKICQMKNKHASGCQHKDKEQVYTSGDHEKPFHEDGLNVSKENAGDIGVHGSRVPYPGDECDQSKEMGGVIVSGRTRRSTRLHNVKVSQQKNKPASGCPRKHTDKEPISTSVALVLENPDVEELKSAMMPAQSQSLGQVNASSEQLVKKSASRISRALSINTEGTSKKKRVVEKQKVINPKRKMTRSTSAMIYRQERDGSPLVKVGTENISSVCRKALNFDNADGEGLKSPVTPVQSKSQGQANTSSEQLVKNSASRLSRTLSPKNEGSCNKKRARDKTNATTPKVKMIESASAVKYPREGDVSGKILVSPKSLSIGKSRSGRLLIPRLDFWRNQIPVYNLEREVTEIQDGASLLSPFKGPSPSVNRYLFDVSIFST</sequence>
<evidence type="ECO:0000313" key="3">
    <source>
        <dbReference type="EMBL" id="KAK7267518.1"/>
    </source>
</evidence>
<evidence type="ECO:0000256" key="1">
    <source>
        <dbReference type="SAM" id="MobiDB-lite"/>
    </source>
</evidence>
<dbReference type="InterPro" id="IPR053090">
    <property type="entry name" value="Centromere_KNL-2_homolog"/>
</dbReference>
<organism evidence="3 4">
    <name type="scientific">Crotalaria pallida</name>
    <name type="common">Smooth rattlebox</name>
    <name type="synonym">Crotalaria striata</name>
    <dbReference type="NCBI Taxonomy" id="3830"/>
    <lineage>
        <taxon>Eukaryota</taxon>
        <taxon>Viridiplantae</taxon>
        <taxon>Streptophyta</taxon>
        <taxon>Embryophyta</taxon>
        <taxon>Tracheophyta</taxon>
        <taxon>Spermatophyta</taxon>
        <taxon>Magnoliopsida</taxon>
        <taxon>eudicotyledons</taxon>
        <taxon>Gunneridae</taxon>
        <taxon>Pentapetalae</taxon>
        <taxon>rosids</taxon>
        <taxon>fabids</taxon>
        <taxon>Fabales</taxon>
        <taxon>Fabaceae</taxon>
        <taxon>Papilionoideae</taxon>
        <taxon>50 kb inversion clade</taxon>
        <taxon>genistoids sensu lato</taxon>
        <taxon>core genistoids</taxon>
        <taxon>Crotalarieae</taxon>
        <taxon>Crotalaria</taxon>
    </lineage>
</organism>
<protein>
    <recommendedName>
        <fullName evidence="2">SANTA domain-containing protein</fullName>
    </recommendedName>
</protein>
<dbReference type="Proteomes" id="UP001372338">
    <property type="component" value="Unassembled WGS sequence"/>
</dbReference>
<dbReference type="PANTHER" id="PTHR35311">
    <property type="entry name" value="KINETOCHORE-ASSOCIATED PROTEIN KNL-2 HOMOLOG"/>
    <property type="match status" value="1"/>
</dbReference>
<feature type="region of interest" description="Disordered" evidence="1">
    <location>
        <begin position="399"/>
        <end position="459"/>
    </location>
</feature>
<comment type="caution">
    <text evidence="3">The sequence shown here is derived from an EMBL/GenBank/DDBJ whole genome shotgun (WGS) entry which is preliminary data.</text>
</comment>
<keyword evidence="4" id="KW-1185">Reference proteome</keyword>
<feature type="region of interest" description="Disordered" evidence="1">
    <location>
        <begin position="261"/>
        <end position="282"/>
    </location>
</feature>